<dbReference type="Pfam" id="PF03602">
    <property type="entry name" value="Cons_hypoth95"/>
    <property type="match status" value="1"/>
</dbReference>
<dbReference type="EMBL" id="UOGE01000060">
    <property type="protein sequence ID" value="VAX20639.1"/>
    <property type="molecule type" value="Genomic_DNA"/>
</dbReference>
<name>A0A3B1BRS9_9ZZZZ</name>
<keyword evidence="2 3" id="KW-0808">Transferase</keyword>
<organism evidence="3">
    <name type="scientific">hydrothermal vent metagenome</name>
    <dbReference type="NCBI Taxonomy" id="652676"/>
    <lineage>
        <taxon>unclassified sequences</taxon>
        <taxon>metagenomes</taxon>
        <taxon>ecological metagenomes</taxon>
    </lineage>
</organism>
<dbReference type="GO" id="GO:0052913">
    <property type="term" value="F:16S rRNA (guanine(966)-N(2))-methyltransferase activity"/>
    <property type="evidence" value="ECO:0007669"/>
    <property type="project" value="UniProtKB-EC"/>
</dbReference>
<dbReference type="SUPFAM" id="SSF53335">
    <property type="entry name" value="S-adenosyl-L-methionine-dependent methyltransferases"/>
    <property type="match status" value="1"/>
</dbReference>
<dbReference type="InterPro" id="IPR029063">
    <property type="entry name" value="SAM-dependent_MTases_sf"/>
</dbReference>
<keyword evidence="1 3" id="KW-0489">Methyltransferase</keyword>
<evidence type="ECO:0000256" key="2">
    <source>
        <dbReference type="ARBA" id="ARBA00022679"/>
    </source>
</evidence>
<dbReference type="InterPro" id="IPR002052">
    <property type="entry name" value="DNA_methylase_N6_adenine_CS"/>
</dbReference>
<evidence type="ECO:0000313" key="3">
    <source>
        <dbReference type="EMBL" id="VAX20639.1"/>
    </source>
</evidence>
<dbReference type="PANTHER" id="PTHR43542">
    <property type="entry name" value="METHYLTRANSFERASE"/>
    <property type="match status" value="1"/>
</dbReference>
<sequence length="186" mass="20065">MARVETVRIIGGRFKGIKLVSPKGDSVRPTLDRVREAFFNIIGFAVEGATFLDLYGGSGAVGLEALSRGAKHVTVVELWQTGLIQQNCAKCQVAPSDEFRLIKGEVMATMAELTSAETRFDIVYADPPWKTGAPDGLIGYGAQILNEGGQFILESFHKDAAPSEPGSLNLAGTRKYGDAALHFYTR</sequence>
<proteinExistence type="predicted"/>
<dbReference type="AlphaFoldDB" id="A0A3B1BRS9"/>
<accession>A0A3B1BRS9</accession>
<dbReference type="PROSITE" id="PS00092">
    <property type="entry name" value="N6_MTASE"/>
    <property type="match status" value="1"/>
</dbReference>
<evidence type="ECO:0000256" key="1">
    <source>
        <dbReference type="ARBA" id="ARBA00022603"/>
    </source>
</evidence>
<dbReference type="PIRSF" id="PIRSF004553">
    <property type="entry name" value="CHP00095"/>
    <property type="match status" value="1"/>
</dbReference>
<dbReference type="EC" id="2.1.1.171" evidence="3"/>
<dbReference type="GO" id="GO:0003676">
    <property type="term" value="F:nucleic acid binding"/>
    <property type="evidence" value="ECO:0007669"/>
    <property type="project" value="InterPro"/>
</dbReference>
<protein>
    <submittedName>
        <fullName evidence="3">16S rRNA (Guanine(966)-N(2))-methyltransferase</fullName>
        <ecNumber evidence="3">2.1.1.171</ecNumber>
    </submittedName>
</protein>
<dbReference type="NCBIfam" id="TIGR00095">
    <property type="entry name" value="16S rRNA (guanine(966)-N(2))-methyltransferase RsmD"/>
    <property type="match status" value="1"/>
</dbReference>
<dbReference type="InterPro" id="IPR004398">
    <property type="entry name" value="RNA_MeTrfase_RsmD"/>
</dbReference>
<reference evidence="3" key="1">
    <citation type="submission" date="2018-06" db="EMBL/GenBank/DDBJ databases">
        <authorList>
            <person name="Zhirakovskaya E."/>
        </authorList>
    </citation>
    <scope>NUCLEOTIDE SEQUENCE</scope>
</reference>
<dbReference type="CDD" id="cd02440">
    <property type="entry name" value="AdoMet_MTases"/>
    <property type="match status" value="1"/>
</dbReference>
<gene>
    <name evidence="3" type="ORF">MNBD_NITROSPINAE02-1516</name>
</gene>
<dbReference type="Gene3D" id="3.40.50.150">
    <property type="entry name" value="Vaccinia Virus protein VP39"/>
    <property type="match status" value="1"/>
</dbReference>
<dbReference type="PANTHER" id="PTHR43542:SF1">
    <property type="entry name" value="METHYLTRANSFERASE"/>
    <property type="match status" value="1"/>
</dbReference>